<dbReference type="InterPro" id="IPR036514">
    <property type="entry name" value="SGNH_hydro_sf"/>
</dbReference>
<dbReference type="InParanoid" id="A0A423WDV8"/>
<evidence type="ECO:0000313" key="3">
    <source>
        <dbReference type="EMBL" id="ROW01415.1"/>
    </source>
</evidence>
<dbReference type="InterPro" id="IPR051532">
    <property type="entry name" value="Ester_Hydrolysis_Enzymes"/>
</dbReference>
<keyword evidence="4" id="KW-1185">Reference proteome</keyword>
<feature type="compositionally biased region" description="Low complexity" evidence="1">
    <location>
        <begin position="1"/>
        <end position="10"/>
    </location>
</feature>
<proteinExistence type="predicted"/>
<feature type="domain" description="SGNH hydrolase-type esterase" evidence="2">
    <location>
        <begin position="60"/>
        <end position="242"/>
    </location>
</feature>
<gene>
    <name evidence="3" type="ORF">VPNG_07623</name>
</gene>
<dbReference type="SUPFAM" id="SSF52266">
    <property type="entry name" value="SGNH hydrolase"/>
    <property type="match status" value="1"/>
</dbReference>
<dbReference type="Pfam" id="PF13472">
    <property type="entry name" value="Lipase_GDSL_2"/>
    <property type="match status" value="1"/>
</dbReference>
<accession>A0A423WDV8</accession>
<dbReference type="OrthoDB" id="408760at2759"/>
<evidence type="ECO:0000256" key="1">
    <source>
        <dbReference type="SAM" id="MobiDB-lite"/>
    </source>
</evidence>
<dbReference type="GO" id="GO:0004622">
    <property type="term" value="F:phosphatidylcholine lysophospholipase activity"/>
    <property type="evidence" value="ECO:0007669"/>
    <property type="project" value="TreeGrafter"/>
</dbReference>
<dbReference type="Proteomes" id="UP000285146">
    <property type="component" value="Unassembled WGS sequence"/>
</dbReference>
<dbReference type="InterPro" id="IPR013830">
    <property type="entry name" value="SGNH_hydro"/>
</dbReference>
<feature type="region of interest" description="Disordered" evidence="1">
    <location>
        <begin position="1"/>
        <end position="55"/>
    </location>
</feature>
<reference evidence="3 4" key="1">
    <citation type="submission" date="2015-09" db="EMBL/GenBank/DDBJ databases">
        <title>Host preference determinants of Valsa canker pathogens revealed by comparative genomics.</title>
        <authorList>
            <person name="Yin Z."/>
            <person name="Huang L."/>
        </authorList>
    </citation>
    <scope>NUCLEOTIDE SEQUENCE [LARGE SCALE GENOMIC DNA]</scope>
    <source>
        <strain evidence="3 4">SXYLt</strain>
    </source>
</reference>
<dbReference type="CDD" id="cd00229">
    <property type="entry name" value="SGNH_hydrolase"/>
    <property type="match status" value="1"/>
</dbReference>
<dbReference type="AlphaFoldDB" id="A0A423WDV8"/>
<name>A0A423WDV8_9PEZI</name>
<evidence type="ECO:0000259" key="2">
    <source>
        <dbReference type="Pfam" id="PF13472"/>
    </source>
</evidence>
<organism evidence="3 4">
    <name type="scientific">Cytospora leucostoma</name>
    <dbReference type="NCBI Taxonomy" id="1230097"/>
    <lineage>
        <taxon>Eukaryota</taxon>
        <taxon>Fungi</taxon>
        <taxon>Dikarya</taxon>
        <taxon>Ascomycota</taxon>
        <taxon>Pezizomycotina</taxon>
        <taxon>Sordariomycetes</taxon>
        <taxon>Sordariomycetidae</taxon>
        <taxon>Diaporthales</taxon>
        <taxon>Cytosporaceae</taxon>
        <taxon>Cytospora</taxon>
    </lineage>
</organism>
<dbReference type="PANTHER" id="PTHR30383">
    <property type="entry name" value="THIOESTERASE 1/PROTEASE 1/LYSOPHOSPHOLIPASE L1"/>
    <property type="match status" value="1"/>
</dbReference>
<dbReference type="Gene3D" id="3.40.50.1110">
    <property type="entry name" value="SGNH hydrolase"/>
    <property type="match status" value="1"/>
</dbReference>
<comment type="caution">
    <text evidence="3">The sequence shown here is derived from an EMBL/GenBank/DDBJ whole genome shotgun (WGS) entry which is preliminary data.</text>
</comment>
<protein>
    <recommendedName>
        <fullName evidence="2">SGNH hydrolase-type esterase domain-containing protein</fullName>
    </recommendedName>
</protein>
<evidence type="ECO:0000313" key="4">
    <source>
        <dbReference type="Proteomes" id="UP000285146"/>
    </source>
</evidence>
<dbReference type="EMBL" id="LKEB01000054">
    <property type="protein sequence ID" value="ROW01415.1"/>
    <property type="molecule type" value="Genomic_DNA"/>
</dbReference>
<dbReference type="PANTHER" id="PTHR30383:SF19">
    <property type="entry name" value="FIBRONECTIN TYPE-III DOMAIN-CONTAINING PROTEIN"/>
    <property type="match status" value="1"/>
</dbReference>
<sequence length="652" mass="68847">MATTTASPSSQPLPSPSQSPETTANTKAAVPPNTKTLDDLSSPPSSPSPPKPKRSLRILCFGDSLTSGYSQLGTVEHPYSASLTRVLSTAFPRLNIEAHTDGLPGDAVVTGRFLARIEPKFLTKGGGTPYDWTVILGGTNDLAYQATAGEIYRALRDCWDVALSKGGRVLACTIPEAGVRGKIGERAKARRDEVNDLIRRHKQENFFVFDLASAIPFWSLADAERDKYWDDHIHLTSAGYDLMGDKIAAHLVDLIMPPGRLQPQTNGGRTAKRRRFFKDDDKVFEEEVGDDNLLDQGYYVVLGDEARLLLVQLPNHVFDLLRHAEDVVVPLTDGLGVLEPDTPVDLVDLPGQTALLDHLGGCVLGLFSVQTQQTAQGVQVDVVLDHRAREDGGPVGRGGELVGLQALGELVDLGRVDEPVEEHLLEYAELVQPRGPLVLVQPAQGAGARGSRGGEDGALDGHGQGVQPLLLGDGAAEADLVVGLAGGEELPLGVVDACLREAEVQLHRGVLDVVDDVLELVEVRLGGGGVVHLEVVAHDADPHAGLVLVAHPPLAALQGYLGQDARRLGEVLVGLVAVGYQLADLGGLLEEGGGCGRGGVEDVEDVGADIDPEVVVLSGAEGGDEGCEEGAGVHDTEGLGEYLVCYRGEVGG</sequence>